<dbReference type="eggNOG" id="COG0515">
    <property type="taxonomic scope" value="Bacteria"/>
</dbReference>
<dbReference type="PANTHER" id="PTHR43289">
    <property type="entry name" value="MITOGEN-ACTIVATED PROTEIN KINASE KINASE KINASE 20-RELATED"/>
    <property type="match status" value="1"/>
</dbReference>
<dbReference type="InterPro" id="IPR017441">
    <property type="entry name" value="Protein_kinase_ATP_BS"/>
</dbReference>
<dbReference type="Gene3D" id="1.10.510.10">
    <property type="entry name" value="Transferase(Phosphotransferase) domain 1"/>
    <property type="match status" value="1"/>
</dbReference>
<dbReference type="Pfam" id="PF00069">
    <property type="entry name" value="Pkinase"/>
    <property type="match status" value="1"/>
</dbReference>
<keyword evidence="6 7" id="KW-0067">ATP-binding</keyword>
<evidence type="ECO:0000313" key="11">
    <source>
        <dbReference type="EMBL" id="CCF63322.1"/>
    </source>
</evidence>
<dbReference type="GO" id="GO:0004674">
    <property type="term" value="F:protein serine/threonine kinase activity"/>
    <property type="evidence" value="ECO:0007669"/>
    <property type="project" value="UniProtKB-KW"/>
</dbReference>
<keyword evidence="9" id="KW-0812">Transmembrane</keyword>
<dbReference type="InterPro" id="IPR008271">
    <property type="entry name" value="Ser/Thr_kinase_AS"/>
</dbReference>
<dbReference type="InterPro" id="IPR000719">
    <property type="entry name" value="Prot_kinase_dom"/>
</dbReference>
<dbReference type="SMART" id="SM00220">
    <property type="entry name" value="S_TKc"/>
    <property type="match status" value="1"/>
</dbReference>
<name>H6R4Q6_NOCCG</name>
<dbReference type="PANTHER" id="PTHR43289:SF6">
    <property type="entry name" value="SERINE_THREONINE-PROTEIN KINASE NEKL-3"/>
    <property type="match status" value="1"/>
</dbReference>
<evidence type="ECO:0000256" key="2">
    <source>
        <dbReference type="ARBA" id="ARBA00022527"/>
    </source>
</evidence>
<dbReference type="GO" id="GO:0005524">
    <property type="term" value="F:ATP binding"/>
    <property type="evidence" value="ECO:0007669"/>
    <property type="project" value="UniProtKB-UniRule"/>
</dbReference>
<feature type="transmembrane region" description="Helical" evidence="9">
    <location>
        <begin position="324"/>
        <end position="344"/>
    </location>
</feature>
<keyword evidence="2 11" id="KW-0723">Serine/threonine-protein kinase</keyword>
<keyword evidence="9" id="KW-0472">Membrane</keyword>
<organism evidence="11 12">
    <name type="scientific">Nocardia cyriacigeorgica (strain GUH-2)</name>
    <dbReference type="NCBI Taxonomy" id="1127134"/>
    <lineage>
        <taxon>Bacteria</taxon>
        <taxon>Bacillati</taxon>
        <taxon>Actinomycetota</taxon>
        <taxon>Actinomycetes</taxon>
        <taxon>Mycobacteriales</taxon>
        <taxon>Nocardiaceae</taxon>
        <taxon>Nocardia</taxon>
    </lineage>
</organism>
<gene>
    <name evidence="11" type="ordered locus">NOCYR_2552</name>
</gene>
<keyword evidence="3" id="KW-0808">Transferase</keyword>
<dbReference type="PROSITE" id="PS50011">
    <property type="entry name" value="PROTEIN_KINASE_DOM"/>
    <property type="match status" value="1"/>
</dbReference>
<evidence type="ECO:0000256" key="1">
    <source>
        <dbReference type="ARBA" id="ARBA00012513"/>
    </source>
</evidence>
<dbReference type="SUPFAM" id="SSF56112">
    <property type="entry name" value="Protein kinase-like (PK-like)"/>
    <property type="match status" value="1"/>
</dbReference>
<dbReference type="EMBL" id="FO082843">
    <property type="protein sequence ID" value="CCF63322.1"/>
    <property type="molecule type" value="Genomic_DNA"/>
</dbReference>
<dbReference type="PROSITE" id="PS00107">
    <property type="entry name" value="PROTEIN_KINASE_ATP"/>
    <property type="match status" value="1"/>
</dbReference>
<keyword evidence="4 7" id="KW-0547">Nucleotide-binding</keyword>
<feature type="compositionally biased region" description="Low complexity" evidence="8">
    <location>
        <begin position="288"/>
        <end position="303"/>
    </location>
</feature>
<evidence type="ECO:0000256" key="3">
    <source>
        <dbReference type="ARBA" id="ARBA00022679"/>
    </source>
</evidence>
<dbReference type="KEGG" id="ncy:NOCYR_2552"/>
<keyword evidence="9" id="KW-1133">Transmembrane helix</keyword>
<feature type="domain" description="Protein kinase" evidence="10">
    <location>
        <begin position="14"/>
        <end position="277"/>
    </location>
</feature>
<dbReference type="EC" id="2.7.11.1" evidence="1"/>
<keyword evidence="5 11" id="KW-0418">Kinase</keyword>
<evidence type="ECO:0000259" key="10">
    <source>
        <dbReference type="PROSITE" id="PS50011"/>
    </source>
</evidence>
<feature type="binding site" evidence="7">
    <location>
        <position position="43"/>
    </location>
    <ligand>
        <name>ATP</name>
        <dbReference type="ChEBI" id="CHEBI:30616"/>
    </ligand>
</feature>
<evidence type="ECO:0000313" key="12">
    <source>
        <dbReference type="Proteomes" id="UP000008190"/>
    </source>
</evidence>
<dbReference type="CDD" id="cd14014">
    <property type="entry name" value="STKc_PknB_like"/>
    <property type="match status" value="1"/>
</dbReference>
<sequence length="486" mass="52340">MERRLAVGQEFAGYRVERLLGEGGMGQVYLAHDRDLPRMVALKLLSPVIGDDGEVRARFLREADTAARLAHPNIVAVYARGQEQDRLWMAIQYVEGTDVATALREGPIRPADAVRITEETAKALDHAHRSGVLHRDVKPANILLEWGPQRQVYLTDFGIAKALDNADGLTRTGELYASFHYAAPEQFELRADIDHRADVYALGCTLYYMLTGELPFPAAGTGQLIAAHLNAPVPRPSLHNPAVPPAFDDVIARAMAKNRDERYGSCGELAAAARRALAAPRNPVHHVTGPTMPSSPAAPSTAPVRHTTPNPAPASRTRKVRKPLAAALAAVAVFTGAAVAAVLLRGNDGQQPIPPTPPAGAQAAAEHAACEYSKLMATYDYDDPDGWEQRVYDGATGEWGTQAQGVLPMVGMLVASDPVRTRATDAECTATMSEADTVADVDVLLTQVNSPPGKPEETEQITMSTRMELVDGRWLCSRLVTPLLPN</sequence>
<evidence type="ECO:0000256" key="9">
    <source>
        <dbReference type="SAM" id="Phobius"/>
    </source>
</evidence>
<dbReference type="RefSeq" id="WP_014350782.1">
    <property type="nucleotide sequence ID" value="NC_016887.1"/>
</dbReference>
<reference evidence="11 12" key="1">
    <citation type="journal article" date="2012" name="J. Bacteriol.">
        <title>Genome sequence of the human- and animal-pathogenic strain Nocardia cyriacigeorgica GUH-2.</title>
        <authorList>
            <person name="Zoropogui A."/>
            <person name="Pujic P."/>
            <person name="Normand P."/>
            <person name="Barbe V."/>
            <person name="Beaman B."/>
            <person name="Beaman L."/>
            <person name="Boiron P."/>
            <person name="Colinon C."/>
            <person name="Deredjian A."/>
            <person name="Graindorge A."/>
            <person name="Mangenot S."/>
            <person name="Nazaret S."/>
            <person name="Neto M."/>
            <person name="Petit S."/>
            <person name="Roche D."/>
            <person name="Vallenet D."/>
            <person name="Rodriguez-Nava V."/>
            <person name="Richard Y."/>
            <person name="Cournoyer B."/>
            <person name="Blaha D."/>
        </authorList>
    </citation>
    <scope>NUCLEOTIDE SEQUENCE [LARGE SCALE GENOMIC DNA]</scope>
    <source>
        <strain evidence="11 12">GUH-2</strain>
    </source>
</reference>
<evidence type="ECO:0000256" key="7">
    <source>
        <dbReference type="PROSITE-ProRule" id="PRU10141"/>
    </source>
</evidence>
<evidence type="ECO:0000256" key="5">
    <source>
        <dbReference type="ARBA" id="ARBA00022777"/>
    </source>
</evidence>
<dbReference type="AlphaFoldDB" id="H6R4Q6"/>
<evidence type="ECO:0000256" key="8">
    <source>
        <dbReference type="SAM" id="MobiDB-lite"/>
    </source>
</evidence>
<evidence type="ECO:0000256" key="6">
    <source>
        <dbReference type="ARBA" id="ARBA00022840"/>
    </source>
</evidence>
<dbReference type="Proteomes" id="UP000008190">
    <property type="component" value="Chromosome"/>
</dbReference>
<feature type="region of interest" description="Disordered" evidence="8">
    <location>
        <begin position="281"/>
        <end position="319"/>
    </location>
</feature>
<protein>
    <recommendedName>
        <fullName evidence="1">non-specific serine/threonine protein kinase</fullName>
        <ecNumber evidence="1">2.7.11.1</ecNumber>
    </recommendedName>
</protein>
<keyword evidence="12" id="KW-1185">Reference proteome</keyword>
<dbReference type="Gene3D" id="3.30.200.20">
    <property type="entry name" value="Phosphorylase Kinase, domain 1"/>
    <property type="match status" value="1"/>
</dbReference>
<dbReference type="FunFam" id="1.10.510.10:FF:000021">
    <property type="entry name" value="Serine/threonine protein kinase"/>
    <property type="match status" value="1"/>
</dbReference>
<accession>H6R4Q6</accession>
<dbReference type="InterPro" id="IPR011009">
    <property type="entry name" value="Kinase-like_dom_sf"/>
</dbReference>
<evidence type="ECO:0000256" key="4">
    <source>
        <dbReference type="ARBA" id="ARBA00022741"/>
    </source>
</evidence>
<dbReference type="PROSITE" id="PS00108">
    <property type="entry name" value="PROTEIN_KINASE_ST"/>
    <property type="match status" value="1"/>
</dbReference>
<dbReference type="STRING" id="1127134.NOCYR_2552"/>
<proteinExistence type="predicted"/>
<dbReference type="HOGENOM" id="CLU_000288_63_44_11"/>